<evidence type="ECO:0000256" key="2">
    <source>
        <dbReference type="ARBA" id="ARBA00022737"/>
    </source>
</evidence>
<evidence type="ECO:0000313" key="7">
    <source>
        <dbReference type="EMBL" id="KNE64425.1"/>
    </source>
</evidence>
<dbReference type="OMA" id="RYVCHKC"/>
<dbReference type="PROSITE" id="PS00478">
    <property type="entry name" value="LIM_DOMAIN_1"/>
    <property type="match status" value="3"/>
</dbReference>
<feature type="domain" description="LIM zinc-binding" evidence="6">
    <location>
        <begin position="6"/>
        <end position="66"/>
    </location>
</feature>
<keyword evidence="1 5" id="KW-0479">Metal-binding</keyword>
<protein>
    <recommendedName>
        <fullName evidence="6">LIM zinc-binding domain-containing protein</fullName>
    </recommendedName>
</protein>
<evidence type="ECO:0000256" key="1">
    <source>
        <dbReference type="ARBA" id="ARBA00022723"/>
    </source>
</evidence>
<gene>
    <name evidence="7" type="ORF">AMAG_09447</name>
</gene>
<dbReference type="SUPFAM" id="SSF57716">
    <property type="entry name" value="Glucocorticoid receptor-like (DNA-binding domain)"/>
    <property type="match status" value="5"/>
</dbReference>
<dbReference type="Proteomes" id="UP000054350">
    <property type="component" value="Unassembled WGS sequence"/>
</dbReference>
<feature type="domain" description="LIM zinc-binding" evidence="6">
    <location>
        <begin position="67"/>
        <end position="125"/>
    </location>
</feature>
<feature type="domain" description="LIM zinc-binding" evidence="6">
    <location>
        <begin position="249"/>
        <end position="308"/>
    </location>
</feature>
<evidence type="ECO:0000256" key="5">
    <source>
        <dbReference type="PROSITE-ProRule" id="PRU00125"/>
    </source>
</evidence>
<dbReference type="STRING" id="578462.A0A0L0SPY0"/>
<accession>A0A0L0SPY0</accession>
<dbReference type="InterPro" id="IPR001781">
    <property type="entry name" value="Znf_LIM"/>
</dbReference>
<dbReference type="EMBL" id="GG745344">
    <property type="protein sequence ID" value="KNE64425.1"/>
    <property type="molecule type" value="Genomic_DNA"/>
</dbReference>
<dbReference type="GO" id="GO:0046872">
    <property type="term" value="F:metal ion binding"/>
    <property type="evidence" value="ECO:0007669"/>
    <property type="project" value="UniProtKB-KW"/>
</dbReference>
<sequence>MSRIVSTCAVCSGALLPGVPAKFALGKQFHEACFLCSHCHQPFPDGVFFDLDGKLLCEADFNDLVSDKCHACGKPIEGPCVNALDAKFHAACFKCHLCRETLKGAFLKFDAKPYCRPCHDKVVSDERTLIATSCQRCKKPIDGTPFIYRGAKYHAHHFNCSLCKLELTPQCKEHDGKLYCPEDYLRVTAPVCFACKKSIFGPSTTLLGKTFHPEHVRCAKCEDVFPDGVFYEWHGQPLCPLHYHEATGVRCGRCLQVVRGNIVDAHGKKWCEDHFLCTACDKSLAGKEFCDWDGRPLCTPCFGKLPLKVRKRLNEHRLQVEKRKRAAGK</sequence>
<dbReference type="AlphaFoldDB" id="A0A0L0SPY0"/>
<organism evidence="7 8">
    <name type="scientific">Allomyces macrogynus (strain ATCC 38327)</name>
    <name type="common">Allomyces javanicus var. macrogynus</name>
    <dbReference type="NCBI Taxonomy" id="578462"/>
    <lineage>
        <taxon>Eukaryota</taxon>
        <taxon>Fungi</taxon>
        <taxon>Fungi incertae sedis</taxon>
        <taxon>Blastocladiomycota</taxon>
        <taxon>Blastocladiomycetes</taxon>
        <taxon>Blastocladiales</taxon>
        <taxon>Blastocladiaceae</taxon>
        <taxon>Allomyces</taxon>
    </lineage>
</organism>
<reference evidence="7 8" key="1">
    <citation type="submission" date="2009-11" db="EMBL/GenBank/DDBJ databases">
        <title>Annotation of Allomyces macrogynus ATCC 38327.</title>
        <authorList>
            <consortium name="The Broad Institute Genome Sequencing Platform"/>
            <person name="Russ C."/>
            <person name="Cuomo C."/>
            <person name="Burger G."/>
            <person name="Gray M.W."/>
            <person name="Holland P.W.H."/>
            <person name="King N."/>
            <person name="Lang F.B.F."/>
            <person name="Roger A.J."/>
            <person name="Ruiz-Trillo I."/>
            <person name="Young S.K."/>
            <person name="Zeng Q."/>
            <person name="Gargeya S."/>
            <person name="Fitzgerald M."/>
            <person name="Haas B."/>
            <person name="Abouelleil A."/>
            <person name="Alvarado L."/>
            <person name="Arachchi H.M."/>
            <person name="Berlin A."/>
            <person name="Chapman S.B."/>
            <person name="Gearin G."/>
            <person name="Goldberg J."/>
            <person name="Griggs A."/>
            <person name="Gujja S."/>
            <person name="Hansen M."/>
            <person name="Heiman D."/>
            <person name="Howarth C."/>
            <person name="Larimer J."/>
            <person name="Lui A."/>
            <person name="MacDonald P.J.P."/>
            <person name="McCowen C."/>
            <person name="Montmayeur A."/>
            <person name="Murphy C."/>
            <person name="Neiman D."/>
            <person name="Pearson M."/>
            <person name="Priest M."/>
            <person name="Roberts A."/>
            <person name="Saif S."/>
            <person name="Shea T."/>
            <person name="Sisk P."/>
            <person name="Stolte C."/>
            <person name="Sykes S."/>
            <person name="Wortman J."/>
            <person name="Nusbaum C."/>
            <person name="Birren B."/>
        </authorList>
    </citation>
    <scope>NUCLEOTIDE SEQUENCE [LARGE SCALE GENOMIC DNA]</scope>
    <source>
        <strain evidence="7 8">ATCC 38327</strain>
    </source>
</reference>
<keyword evidence="8" id="KW-1185">Reference proteome</keyword>
<keyword evidence="3 5" id="KW-0862">Zinc</keyword>
<feature type="domain" description="LIM zinc-binding" evidence="6">
    <location>
        <begin position="132"/>
        <end position="190"/>
    </location>
</feature>
<evidence type="ECO:0000259" key="6">
    <source>
        <dbReference type="PROSITE" id="PS50023"/>
    </source>
</evidence>
<evidence type="ECO:0000256" key="3">
    <source>
        <dbReference type="ARBA" id="ARBA00022833"/>
    </source>
</evidence>
<dbReference type="Gene3D" id="2.10.110.10">
    <property type="entry name" value="Cysteine Rich Protein"/>
    <property type="match status" value="5"/>
</dbReference>
<reference evidence="8" key="2">
    <citation type="submission" date="2009-11" db="EMBL/GenBank/DDBJ databases">
        <title>The Genome Sequence of Allomyces macrogynus strain ATCC 38327.</title>
        <authorList>
            <consortium name="The Broad Institute Genome Sequencing Platform"/>
            <person name="Russ C."/>
            <person name="Cuomo C."/>
            <person name="Shea T."/>
            <person name="Young S.K."/>
            <person name="Zeng Q."/>
            <person name="Koehrsen M."/>
            <person name="Haas B."/>
            <person name="Borodovsky M."/>
            <person name="Guigo R."/>
            <person name="Alvarado L."/>
            <person name="Berlin A."/>
            <person name="Borenstein D."/>
            <person name="Chen Z."/>
            <person name="Engels R."/>
            <person name="Freedman E."/>
            <person name="Gellesch M."/>
            <person name="Goldberg J."/>
            <person name="Griggs A."/>
            <person name="Gujja S."/>
            <person name="Heiman D."/>
            <person name="Hepburn T."/>
            <person name="Howarth C."/>
            <person name="Jen D."/>
            <person name="Larson L."/>
            <person name="Lewis B."/>
            <person name="Mehta T."/>
            <person name="Park D."/>
            <person name="Pearson M."/>
            <person name="Roberts A."/>
            <person name="Saif S."/>
            <person name="Shenoy N."/>
            <person name="Sisk P."/>
            <person name="Stolte C."/>
            <person name="Sykes S."/>
            <person name="Walk T."/>
            <person name="White J."/>
            <person name="Yandava C."/>
            <person name="Burger G."/>
            <person name="Gray M.W."/>
            <person name="Holland P.W.H."/>
            <person name="King N."/>
            <person name="Lang F.B.F."/>
            <person name="Roger A.J."/>
            <person name="Ruiz-Trillo I."/>
            <person name="Lander E."/>
            <person name="Nusbaum C."/>
        </authorList>
    </citation>
    <scope>NUCLEOTIDE SEQUENCE [LARGE SCALE GENOMIC DNA]</scope>
    <source>
        <strain evidence="8">ATCC 38327</strain>
    </source>
</reference>
<evidence type="ECO:0000256" key="4">
    <source>
        <dbReference type="ARBA" id="ARBA00023038"/>
    </source>
</evidence>
<name>A0A0L0SPY0_ALLM3</name>
<dbReference type="PANTHER" id="PTHR24205:SF16">
    <property type="entry name" value="GH01042P-RELATED"/>
    <property type="match status" value="1"/>
</dbReference>
<dbReference type="Pfam" id="PF00412">
    <property type="entry name" value="LIM"/>
    <property type="match status" value="5"/>
</dbReference>
<keyword evidence="4 5" id="KW-0440">LIM domain</keyword>
<proteinExistence type="predicted"/>
<evidence type="ECO:0000313" key="8">
    <source>
        <dbReference type="Proteomes" id="UP000054350"/>
    </source>
</evidence>
<dbReference type="PROSITE" id="PS50023">
    <property type="entry name" value="LIM_DOMAIN_2"/>
    <property type="match status" value="4"/>
</dbReference>
<dbReference type="PANTHER" id="PTHR24205">
    <property type="entry name" value="FOUR AND A HALF LIM DOMAINS PROTEIN"/>
    <property type="match status" value="1"/>
</dbReference>
<dbReference type="SMART" id="SM00132">
    <property type="entry name" value="LIM"/>
    <property type="match status" value="5"/>
</dbReference>
<dbReference type="VEuPathDB" id="FungiDB:AMAG_09447"/>
<dbReference type="OrthoDB" id="15567at2759"/>
<dbReference type="eggNOG" id="KOG2272">
    <property type="taxonomic scope" value="Eukaryota"/>
</dbReference>
<keyword evidence="2" id="KW-0677">Repeat</keyword>